<organism evidence="3 4">
    <name type="scientific">Histidinibacterium lentulum</name>
    <dbReference type="NCBI Taxonomy" id="2480588"/>
    <lineage>
        <taxon>Bacteria</taxon>
        <taxon>Pseudomonadati</taxon>
        <taxon>Pseudomonadota</taxon>
        <taxon>Alphaproteobacteria</taxon>
        <taxon>Rhodobacterales</taxon>
        <taxon>Paracoccaceae</taxon>
        <taxon>Histidinibacterium</taxon>
    </lineage>
</organism>
<feature type="compositionally biased region" description="Low complexity" evidence="1">
    <location>
        <begin position="553"/>
        <end position="567"/>
    </location>
</feature>
<name>A0A3N2QUS7_9RHOB</name>
<feature type="transmembrane region" description="Helical" evidence="2">
    <location>
        <begin position="340"/>
        <end position="362"/>
    </location>
</feature>
<keyword evidence="2" id="KW-1133">Transmembrane helix</keyword>
<keyword evidence="4" id="KW-1185">Reference proteome</keyword>
<keyword evidence="2" id="KW-0472">Membrane</keyword>
<feature type="compositionally biased region" description="Basic and acidic residues" evidence="1">
    <location>
        <begin position="579"/>
        <end position="597"/>
    </location>
</feature>
<feature type="transmembrane region" description="Helical" evidence="2">
    <location>
        <begin position="86"/>
        <end position="105"/>
    </location>
</feature>
<proteinExistence type="predicted"/>
<evidence type="ECO:0000313" key="3">
    <source>
        <dbReference type="EMBL" id="ROT98963.1"/>
    </source>
</evidence>
<feature type="transmembrane region" description="Helical" evidence="2">
    <location>
        <begin position="258"/>
        <end position="278"/>
    </location>
</feature>
<dbReference type="AlphaFoldDB" id="A0A3N2QUS7"/>
<dbReference type="EMBL" id="RDRB01000008">
    <property type="protein sequence ID" value="ROT98963.1"/>
    <property type="molecule type" value="Genomic_DNA"/>
</dbReference>
<dbReference type="OrthoDB" id="7993201at2"/>
<feature type="transmembrane region" description="Helical" evidence="2">
    <location>
        <begin position="63"/>
        <end position="81"/>
    </location>
</feature>
<reference evidence="3 4" key="1">
    <citation type="submission" date="2018-10" db="EMBL/GenBank/DDBJ databases">
        <title>Histidinibacterium lentulum gen. nov., sp. nov., a marine bacterium from the culture broth of Picochlorum sp. 122.</title>
        <authorList>
            <person name="Wang G."/>
        </authorList>
    </citation>
    <scope>NUCLEOTIDE SEQUENCE [LARGE SCALE GENOMIC DNA]</scope>
    <source>
        <strain evidence="3 4">B17</strain>
    </source>
</reference>
<evidence type="ECO:0008006" key="5">
    <source>
        <dbReference type="Google" id="ProtNLM"/>
    </source>
</evidence>
<feature type="region of interest" description="Disordered" evidence="1">
    <location>
        <begin position="546"/>
        <end position="597"/>
    </location>
</feature>
<feature type="compositionally biased region" description="Acidic residues" evidence="1">
    <location>
        <begin position="568"/>
        <end position="578"/>
    </location>
</feature>
<dbReference type="RefSeq" id="WP_123643144.1">
    <property type="nucleotide sequence ID" value="NZ_ML119088.1"/>
</dbReference>
<evidence type="ECO:0000256" key="2">
    <source>
        <dbReference type="SAM" id="Phobius"/>
    </source>
</evidence>
<keyword evidence="2" id="KW-0812">Transmembrane</keyword>
<accession>A0A3N2QUS7</accession>
<comment type="caution">
    <text evidence="3">The sequence shown here is derived from an EMBL/GenBank/DDBJ whole genome shotgun (WGS) entry which is preliminary data.</text>
</comment>
<evidence type="ECO:0000313" key="4">
    <source>
        <dbReference type="Proteomes" id="UP000268016"/>
    </source>
</evidence>
<feature type="transmembrane region" description="Helical" evidence="2">
    <location>
        <begin position="142"/>
        <end position="160"/>
    </location>
</feature>
<feature type="transmembrane region" description="Helical" evidence="2">
    <location>
        <begin position="285"/>
        <end position="305"/>
    </location>
</feature>
<dbReference type="Proteomes" id="UP000268016">
    <property type="component" value="Unassembled WGS sequence"/>
</dbReference>
<feature type="transmembrane region" description="Helical" evidence="2">
    <location>
        <begin position="172"/>
        <end position="202"/>
    </location>
</feature>
<gene>
    <name evidence="3" type="ORF">EAT49_15150</name>
</gene>
<feature type="transmembrane region" description="Helical" evidence="2">
    <location>
        <begin position="111"/>
        <end position="130"/>
    </location>
</feature>
<protein>
    <recommendedName>
        <fullName evidence="5">DUF2029 domain-containing protein</fullName>
    </recommendedName>
</protein>
<feature type="transmembrane region" description="Helical" evidence="2">
    <location>
        <begin position="209"/>
        <end position="232"/>
    </location>
</feature>
<evidence type="ECO:0000256" key="1">
    <source>
        <dbReference type="SAM" id="MobiDB-lite"/>
    </source>
</evidence>
<sequence>MFRPNSILLAGAVLAMLALLGGAALLKGGLYIGMHEGDTIHLMDIVLRTAGGQWPHLDFSTPIGPLAFAPIALFSAAGLGIGMSILWGQVLMAAALAPAVWWVAATRMDRGPAFLFVVYVMILVLALIHGEDEASVSISMHYNRWSWALAYLAIAAAVLPPMDKGTGTVDGLIVGLAMAALALMKVSYFVAFAIPVALGLILTGQRRALVVALIAGLAAAALLTVLAGPGYWLAYMADLREVAGSTTRPQPGLPLRDVISGPLYLGASLTALAAVVFLRQAGAETGGLMVLLLLPGFFYVTFQNFGNDPQWLILLAVLLLALKPAGGGEGRNGFGLTHKAALGGAAAVSLAFAAPSFFNLAWSPFRHYTTEAQTFVPVLPRGGINADLLTLEARALRTDITVPVDAPALGLAAFREEERREHAIVFLGETRAYCELSSGLVAVFDAVARDLEEAGYGGRHVFTADLFNPYWLYGDLAPLPGGAPWNYGNLAGFERAEFLMVPTCPIAPRMQSPILAALVERGTDDLTEVRRTALYTLYRIGEAELPPSAGPQAEAIPDALPEAALEAGDAEAEEEIDPDAARAIDALIDRAIEEPSP</sequence>